<name>A0A0A9Y3T2_LYGHE</name>
<dbReference type="InterPro" id="IPR008753">
    <property type="entry name" value="Peptidase_M13_N"/>
</dbReference>
<dbReference type="EMBL" id="GBHO01017298">
    <property type="protein sequence ID" value="JAG26306.1"/>
    <property type="molecule type" value="Transcribed_RNA"/>
</dbReference>
<dbReference type="InterPro" id="IPR000718">
    <property type="entry name" value="Peptidase_M13"/>
</dbReference>
<dbReference type="AlphaFoldDB" id="A0A0A9Y3T2"/>
<feature type="non-terminal residue" evidence="4">
    <location>
        <position position="170"/>
    </location>
</feature>
<comment type="subcellular location">
    <subcellularLocation>
        <location evidence="1">Cell membrane</location>
        <topology evidence="1">Single-pass type II membrane protein</topology>
    </subcellularLocation>
</comment>
<reference evidence="4" key="1">
    <citation type="journal article" date="2014" name="PLoS ONE">
        <title>Transcriptome-Based Identification of ABC Transporters in the Western Tarnished Plant Bug Lygus hesperus.</title>
        <authorList>
            <person name="Hull J.J."/>
            <person name="Chaney K."/>
            <person name="Geib S.M."/>
            <person name="Fabrick J.A."/>
            <person name="Brent C.S."/>
            <person name="Walsh D."/>
            <person name="Lavine L.C."/>
        </authorList>
    </citation>
    <scope>NUCLEOTIDE SEQUENCE</scope>
</reference>
<dbReference type="Gene3D" id="1.10.1380.10">
    <property type="entry name" value="Neutral endopeptidase , domain2"/>
    <property type="match status" value="1"/>
</dbReference>
<feature type="non-terminal residue" evidence="4">
    <location>
        <position position="1"/>
    </location>
</feature>
<dbReference type="GO" id="GO:0004222">
    <property type="term" value="F:metalloendopeptidase activity"/>
    <property type="evidence" value="ECO:0007669"/>
    <property type="project" value="InterPro"/>
</dbReference>
<gene>
    <name evidence="4" type="primary">Ece2</name>
    <name evidence="4" type="ORF">CM83_5069</name>
</gene>
<protein>
    <submittedName>
        <fullName evidence="4">Endothelin-converting enzyme 2</fullName>
    </submittedName>
</protein>
<dbReference type="InterPro" id="IPR042089">
    <property type="entry name" value="Peptidase_M13_dom_2"/>
</dbReference>
<evidence type="ECO:0000313" key="4">
    <source>
        <dbReference type="EMBL" id="JAG26306.1"/>
    </source>
</evidence>
<sequence>EFFSDFPELSLDFDKDKLAVYRLEYYRKLATWLARNGISDEELELFVWWKVIYLLAVHTNEDLMHLKDKMLRSLSDGKYPTLSRESVCYYNVIQLMKPPFGYFVMNSIDTSKIHQIRNIADNLRDSFESTIKEQLWIDESTRTSIADKARAVKLSIGVPNWMTNTTKFDE</sequence>
<dbReference type="GO" id="GO:0006508">
    <property type="term" value="P:proteolysis"/>
    <property type="evidence" value="ECO:0007669"/>
    <property type="project" value="InterPro"/>
</dbReference>
<evidence type="ECO:0000256" key="2">
    <source>
        <dbReference type="ARBA" id="ARBA00007357"/>
    </source>
</evidence>
<comment type="similarity">
    <text evidence="2">Belongs to the peptidase M13 family.</text>
</comment>
<evidence type="ECO:0000259" key="3">
    <source>
        <dbReference type="Pfam" id="PF05649"/>
    </source>
</evidence>
<evidence type="ECO:0000256" key="1">
    <source>
        <dbReference type="ARBA" id="ARBA00004401"/>
    </source>
</evidence>
<reference evidence="4" key="2">
    <citation type="submission" date="2014-07" db="EMBL/GenBank/DDBJ databases">
        <authorList>
            <person name="Hull J."/>
        </authorList>
    </citation>
    <scope>NUCLEOTIDE SEQUENCE</scope>
</reference>
<dbReference type="SUPFAM" id="SSF55486">
    <property type="entry name" value="Metalloproteases ('zincins'), catalytic domain"/>
    <property type="match status" value="1"/>
</dbReference>
<dbReference type="PROSITE" id="PS51885">
    <property type="entry name" value="NEPRILYSIN"/>
    <property type="match status" value="1"/>
</dbReference>
<organism evidence="4">
    <name type="scientific">Lygus hesperus</name>
    <name type="common">Western plant bug</name>
    <dbReference type="NCBI Taxonomy" id="30085"/>
    <lineage>
        <taxon>Eukaryota</taxon>
        <taxon>Metazoa</taxon>
        <taxon>Ecdysozoa</taxon>
        <taxon>Arthropoda</taxon>
        <taxon>Hexapoda</taxon>
        <taxon>Insecta</taxon>
        <taxon>Pterygota</taxon>
        <taxon>Neoptera</taxon>
        <taxon>Paraneoptera</taxon>
        <taxon>Hemiptera</taxon>
        <taxon>Heteroptera</taxon>
        <taxon>Panheteroptera</taxon>
        <taxon>Cimicomorpha</taxon>
        <taxon>Miridae</taxon>
        <taxon>Mirini</taxon>
        <taxon>Lygus</taxon>
    </lineage>
</organism>
<feature type="domain" description="Peptidase M13 N-terminal" evidence="3">
    <location>
        <begin position="14"/>
        <end position="159"/>
    </location>
</feature>
<proteinExistence type="inferred from homology"/>
<dbReference type="GO" id="GO:0005886">
    <property type="term" value="C:plasma membrane"/>
    <property type="evidence" value="ECO:0007669"/>
    <property type="project" value="UniProtKB-SubCell"/>
</dbReference>
<dbReference type="Pfam" id="PF05649">
    <property type="entry name" value="Peptidase_M13_N"/>
    <property type="match status" value="1"/>
</dbReference>
<accession>A0A0A9Y3T2</accession>